<proteinExistence type="predicted"/>
<dbReference type="Proteomes" id="UP000008142">
    <property type="component" value="Unassembled WGS sequence"/>
</dbReference>
<reference evidence="2" key="1">
    <citation type="submission" date="2008-07" db="EMBL/GenBank/DDBJ databases">
        <title>Annotation of Ajellomyces capsulatus strain H88.</title>
        <authorList>
            <person name="Champion M."/>
            <person name="Cuomo C."/>
            <person name="Ma L.-J."/>
            <person name="Henn M.R."/>
            <person name="Sil A."/>
            <person name="Goldman B."/>
            <person name="Young S.K."/>
            <person name="Kodira C.D."/>
            <person name="Zeng Q."/>
            <person name="Koehrsen M."/>
            <person name="Alvarado L."/>
            <person name="Berlin A."/>
            <person name="Borenstein D."/>
            <person name="Chen Z."/>
            <person name="Engels R."/>
            <person name="Freedman E."/>
            <person name="Gellesch M."/>
            <person name="Goldberg J."/>
            <person name="Griggs A."/>
            <person name="Gujja S."/>
            <person name="Heiman D."/>
            <person name="Hepburn T."/>
            <person name="Howarth C."/>
            <person name="Jen D."/>
            <person name="Larson L."/>
            <person name="Lewis B."/>
            <person name="Mehta T."/>
            <person name="Park D."/>
            <person name="Pearson M."/>
            <person name="Roberts A."/>
            <person name="Saif S."/>
            <person name="Shea T."/>
            <person name="Shenoy N."/>
            <person name="Sisk P."/>
            <person name="Stolte C."/>
            <person name="Sykes S."/>
            <person name="Walk T."/>
            <person name="White J."/>
            <person name="Yandava C."/>
            <person name="Klein B."/>
            <person name="McEwen J.G."/>
            <person name="Puccia R."/>
            <person name="Goldman G.H."/>
            <person name="Felipe M.S."/>
            <person name="Nino-Vega G."/>
            <person name="San-Blas G."/>
            <person name="Taylor J."/>
            <person name="Mendoza L."/>
            <person name="Galagan J."/>
            <person name="Nusbaum C."/>
            <person name="Birren B."/>
        </authorList>
    </citation>
    <scope>NUCLEOTIDE SEQUENCE [LARGE SCALE GENOMIC DNA]</scope>
    <source>
        <strain evidence="2">H88</strain>
    </source>
</reference>
<dbReference type="HOGENOM" id="CLU_1937495_0_0_1"/>
<evidence type="ECO:0000313" key="2">
    <source>
        <dbReference type="Proteomes" id="UP000008142"/>
    </source>
</evidence>
<sequence>MCPQSPSAGLNRNGCLAVYRVVGDVGVKVVVTFPLIYRLAKMAPFSYLLCLKSSPACFLNQSLGIEYPGSRGVICRLWDAQFLEMKWTSPTTGGWLVFTAVSGRTTAWVGTTLMGVTGVVHFISPEYNAS</sequence>
<gene>
    <name evidence="1" type="ORF">HCEG_05167</name>
</gene>
<accession>F0UKJ8</accession>
<dbReference type="AlphaFoldDB" id="F0UKJ8"/>
<dbReference type="EMBL" id="DS990639">
    <property type="protein sequence ID" value="EGC45952.1"/>
    <property type="molecule type" value="Genomic_DNA"/>
</dbReference>
<name>F0UKJ8_AJEC8</name>
<organism evidence="2">
    <name type="scientific">Ajellomyces capsulatus (strain H88)</name>
    <name type="common">Darling's disease fungus</name>
    <name type="synonym">Histoplasma capsulatum</name>
    <dbReference type="NCBI Taxonomy" id="544711"/>
    <lineage>
        <taxon>Eukaryota</taxon>
        <taxon>Fungi</taxon>
        <taxon>Dikarya</taxon>
        <taxon>Ascomycota</taxon>
        <taxon>Pezizomycotina</taxon>
        <taxon>Eurotiomycetes</taxon>
        <taxon>Eurotiomycetidae</taxon>
        <taxon>Onygenales</taxon>
        <taxon>Ajellomycetaceae</taxon>
        <taxon>Histoplasma</taxon>
    </lineage>
</organism>
<evidence type="ECO:0000313" key="1">
    <source>
        <dbReference type="EMBL" id="EGC45952.1"/>
    </source>
</evidence>
<protein>
    <submittedName>
        <fullName evidence="1">Predicted protein</fullName>
    </submittedName>
</protein>